<dbReference type="SUPFAM" id="SSF56349">
    <property type="entry name" value="DNA breaking-rejoining enzymes"/>
    <property type="match status" value="1"/>
</dbReference>
<dbReference type="GO" id="GO:0003677">
    <property type="term" value="F:DNA binding"/>
    <property type="evidence" value="ECO:0007669"/>
    <property type="project" value="InterPro"/>
</dbReference>
<dbReference type="CDD" id="cd00397">
    <property type="entry name" value="DNA_BRE_C"/>
    <property type="match status" value="1"/>
</dbReference>
<dbReference type="Proteomes" id="UP000252985">
    <property type="component" value="Chromosome"/>
</dbReference>
<evidence type="ECO:0000259" key="2">
    <source>
        <dbReference type="PROSITE" id="PS51898"/>
    </source>
</evidence>
<sequence>MQLKEDTTETVEFPVPPVAEATEERLDDFSALLGDDYRDFKETFLEWLLIEGRDTYKREGYADATVRTTHYKVEEAYRWLWEREGSYTKEFTPEDATELIEFLVRRTTHPETYVYTFEKSLKRLFKFFREKRNKDIPEWSHEIPLDTNSDSSTKDKFYPEEMRALYEAALAVSSVKSYHSVSRPERDQIKAYLSQRFEMPKSEVAAEEFERANSWKIPSIVSVSSDCGLRPIEVGRAKVEWFNLENKKMLVPKDESTKNDAEWECALSSKSVTAVSNWLSERGSYDLYDGRDAVWLTRTGNTYGSGTLNRVLNKLTEEADLDQQGRNLSWYSFRHGAASMWAEQEGIYLAKNQLRHKNVETTMRYTRGSVDAATKAADSMW</sequence>
<dbReference type="PROSITE" id="PS51898">
    <property type="entry name" value="TYR_RECOMBINASE"/>
    <property type="match status" value="1"/>
</dbReference>
<feature type="domain" description="Tyr recombinase" evidence="2">
    <location>
        <begin position="188"/>
        <end position="378"/>
    </location>
</feature>
<accession>A0A345EF82</accession>
<dbReference type="InterPro" id="IPR011010">
    <property type="entry name" value="DNA_brk_join_enz"/>
</dbReference>
<proteinExistence type="predicted"/>
<dbReference type="InterPro" id="IPR013762">
    <property type="entry name" value="Integrase-like_cat_sf"/>
</dbReference>
<protein>
    <submittedName>
        <fullName evidence="3">Site-specific integrase</fullName>
    </submittedName>
</protein>
<evidence type="ECO:0000313" key="4">
    <source>
        <dbReference type="Proteomes" id="UP000252985"/>
    </source>
</evidence>
<dbReference type="Gene3D" id="1.10.443.10">
    <property type="entry name" value="Intergrase catalytic core"/>
    <property type="match status" value="1"/>
</dbReference>
<gene>
    <name evidence="3" type="ORF">DU484_13930</name>
</gene>
<dbReference type="GeneID" id="37288098"/>
<evidence type="ECO:0000256" key="1">
    <source>
        <dbReference type="ARBA" id="ARBA00023172"/>
    </source>
</evidence>
<evidence type="ECO:0000313" key="3">
    <source>
        <dbReference type="EMBL" id="AXG10854.1"/>
    </source>
</evidence>
<dbReference type="RefSeq" id="WP_114606241.1">
    <property type="nucleotide sequence ID" value="NZ_CP031148.1"/>
</dbReference>
<organism evidence="3 4">
    <name type="scientific">Haloplanus rubicundus</name>
    <dbReference type="NCBI Taxonomy" id="1547898"/>
    <lineage>
        <taxon>Archaea</taxon>
        <taxon>Methanobacteriati</taxon>
        <taxon>Methanobacteriota</taxon>
        <taxon>Stenosarchaea group</taxon>
        <taxon>Halobacteria</taxon>
        <taxon>Halobacteriales</taxon>
        <taxon>Haloferacaceae</taxon>
        <taxon>Haloplanus</taxon>
    </lineage>
</organism>
<dbReference type="AlphaFoldDB" id="A0A345EF82"/>
<dbReference type="Pfam" id="PF00589">
    <property type="entry name" value="Phage_integrase"/>
    <property type="match status" value="1"/>
</dbReference>
<dbReference type="GO" id="GO:0006310">
    <property type="term" value="P:DNA recombination"/>
    <property type="evidence" value="ECO:0007669"/>
    <property type="project" value="UniProtKB-KW"/>
</dbReference>
<keyword evidence="1" id="KW-0233">DNA recombination</keyword>
<name>A0A345EF82_9EURY</name>
<reference evidence="3 4" key="1">
    <citation type="submission" date="2018-07" db="EMBL/GenBank/DDBJ databases">
        <title>Genome sequences of Haloplanus sp. CBA1112.</title>
        <authorList>
            <person name="Kim Y.B."/>
            <person name="Roh S.W."/>
        </authorList>
    </citation>
    <scope>NUCLEOTIDE SEQUENCE [LARGE SCALE GENOMIC DNA]</scope>
    <source>
        <strain evidence="3 4">CBA1112</strain>
    </source>
</reference>
<dbReference type="EMBL" id="CP031148">
    <property type="protein sequence ID" value="AXG10854.1"/>
    <property type="molecule type" value="Genomic_DNA"/>
</dbReference>
<dbReference type="KEGG" id="haq:DU484_13930"/>
<dbReference type="GO" id="GO:0015074">
    <property type="term" value="P:DNA integration"/>
    <property type="evidence" value="ECO:0007669"/>
    <property type="project" value="InterPro"/>
</dbReference>
<dbReference type="InterPro" id="IPR002104">
    <property type="entry name" value="Integrase_catalytic"/>
</dbReference>